<dbReference type="Proteomes" id="UP000790347">
    <property type="component" value="Unassembled WGS sequence"/>
</dbReference>
<accession>A0A922IEA7</accession>
<reference evidence="1" key="1">
    <citation type="submission" date="2013-05" db="EMBL/GenBank/DDBJ databases">
        <authorList>
            <person name="Yim A.K.Y."/>
            <person name="Chan T.F."/>
            <person name="Ji K.M."/>
            <person name="Liu X.Y."/>
            <person name="Zhou J.W."/>
            <person name="Li R.Q."/>
            <person name="Yang K.Y."/>
            <person name="Li J."/>
            <person name="Li M."/>
            <person name="Law P.T.W."/>
            <person name="Wu Y.L."/>
            <person name="Cai Z.L."/>
            <person name="Qin H."/>
            <person name="Bao Y."/>
            <person name="Leung R.K.K."/>
            <person name="Ng P.K.S."/>
            <person name="Zou J."/>
            <person name="Zhong X.J."/>
            <person name="Ran P.X."/>
            <person name="Zhong N.S."/>
            <person name="Liu Z.G."/>
            <person name="Tsui S.K.W."/>
        </authorList>
    </citation>
    <scope>NUCLEOTIDE SEQUENCE</scope>
    <source>
        <strain evidence="1">Derf</strain>
        <tissue evidence="1">Whole organism</tissue>
    </source>
</reference>
<dbReference type="AlphaFoldDB" id="A0A922IEA7"/>
<sequence length="63" mass="7549">MGIEQQQKNPEKDSRSRVARMIFLYSVVKIKDSSIENVNFCPRSFEFQKHCYYFVHDALQFTL</sequence>
<proteinExistence type="predicted"/>
<evidence type="ECO:0000313" key="2">
    <source>
        <dbReference type="Proteomes" id="UP000790347"/>
    </source>
</evidence>
<keyword evidence="2" id="KW-1185">Reference proteome</keyword>
<organism evidence="1 2">
    <name type="scientific">Dermatophagoides farinae</name>
    <name type="common">American house dust mite</name>
    <dbReference type="NCBI Taxonomy" id="6954"/>
    <lineage>
        <taxon>Eukaryota</taxon>
        <taxon>Metazoa</taxon>
        <taxon>Ecdysozoa</taxon>
        <taxon>Arthropoda</taxon>
        <taxon>Chelicerata</taxon>
        <taxon>Arachnida</taxon>
        <taxon>Acari</taxon>
        <taxon>Acariformes</taxon>
        <taxon>Sarcoptiformes</taxon>
        <taxon>Astigmata</taxon>
        <taxon>Psoroptidia</taxon>
        <taxon>Analgoidea</taxon>
        <taxon>Pyroglyphidae</taxon>
        <taxon>Dermatophagoidinae</taxon>
        <taxon>Dermatophagoides</taxon>
    </lineage>
</organism>
<dbReference type="EMBL" id="ASGP02000001">
    <property type="protein sequence ID" value="KAH9528831.1"/>
    <property type="molecule type" value="Genomic_DNA"/>
</dbReference>
<evidence type="ECO:0000313" key="1">
    <source>
        <dbReference type="EMBL" id="KAH9528831.1"/>
    </source>
</evidence>
<protein>
    <submittedName>
        <fullName evidence="1">Uncharacterized protein</fullName>
    </submittedName>
</protein>
<gene>
    <name evidence="1" type="ORF">DERF_002747</name>
</gene>
<comment type="caution">
    <text evidence="1">The sequence shown here is derived from an EMBL/GenBank/DDBJ whole genome shotgun (WGS) entry which is preliminary data.</text>
</comment>
<reference evidence="1" key="2">
    <citation type="journal article" date="2022" name="Res Sq">
        <title>Comparative Genomics Reveals Insights into the Divergent Evolution of Astigmatic Mites and Household Pest Adaptations.</title>
        <authorList>
            <person name="Xiong Q."/>
            <person name="Wan A.T.-Y."/>
            <person name="Liu X.-Y."/>
            <person name="Fung C.S.-H."/>
            <person name="Xiao X."/>
            <person name="Malainual N."/>
            <person name="Hou J."/>
            <person name="Wang L."/>
            <person name="Wang M."/>
            <person name="Yang K."/>
            <person name="Cui Y."/>
            <person name="Leung E."/>
            <person name="Nong W."/>
            <person name="Shin S.-K."/>
            <person name="Au S."/>
            <person name="Jeong K.Y."/>
            <person name="Chew F.T."/>
            <person name="Hui J."/>
            <person name="Leung T.F."/>
            <person name="Tungtrongchitr A."/>
            <person name="Zhong N."/>
            <person name="Liu Z."/>
            <person name="Tsui S."/>
        </authorList>
    </citation>
    <scope>NUCLEOTIDE SEQUENCE</scope>
    <source>
        <strain evidence="1">Derf</strain>
        <tissue evidence="1">Whole organism</tissue>
    </source>
</reference>
<name>A0A922IEA7_DERFA</name>